<proteinExistence type="predicted"/>
<dbReference type="Proteomes" id="UP000176571">
    <property type="component" value="Unassembled WGS sequence"/>
</dbReference>
<feature type="region of interest" description="Disordered" evidence="1">
    <location>
        <begin position="96"/>
        <end position="119"/>
    </location>
</feature>
<accession>A0A1G1Z8J3</accession>
<feature type="compositionally biased region" description="Pro residues" evidence="1">
    <location>
        <begin position="137"/>
        <end position="153"/>
    </location>
</feature>
<name>A0A1G1Z8J3_9BACT</name>
<gene>
    <name evidence="2" type="ORF">A3F99_00840</name>
</gene>
<feature type="region of interest" description="Disordered" evidence="1">
    <location>
        <begin position="133"/>
        <end position="157"/>
    </location>
</feature>
<feature type="compositionally biased region" description="Polar residues" evidence="1">
    <location>
        <begin position="321"/>
        <end position="331"/>
    </location>
</feature>
<reference evidence="2 3" key="1">
    <citation type="journal article" date="2016" name="Nat. Commun.">
        <title>Thousands of microbial genomes shed light on interconnected biogeochemical processes in an aquifer system.</title>
        <authorList>
            <person name="Anantharaman K."/>
            <person name="Brown C.T."/>
            <person name="Hug L.A."/>
            <person name="Sharon I."/>
            <person name="Castelle C.J."/>
            <person name="Probst A.J."/>
            <person name="Thomas B.C."/>
            <person name="Singh A."/>
            <person name="Wilkins M.J."/>
            <person name="Karaoz U."/>
            <person name="Brodie E.L."/>
            <person name="Williams K.H."/>
            <person name="Hubbard S.S."/>
            <person name="Banfield J.F."/>
        </authorList>
    </citation>
    <scope>NUCLEOTIDE SEQUENCE [LARGE SCALE GENOMIC DNA]</scope>
</reference>
<sequence length="365" mass="40027">MSVDYLKVFNNLPENVQDVILSKDTAQKIKDICINQGIKESVIPVVSELVGDVLMGILQEPALIQQLTEKANIIGTASKEIADAISREVLAPVRSSIPTKIPDTNETPPIPPYEQTPLRPSFAKDESLEFLRTGKLPKPPTPPATPTPTPSPAPQQFEKPIKVTPLTVNFTPSTTSQITSKPIEQAIKPVAPTPATITQAAPPPPPSITPAQQTQAPVSQQETNKQEVNIEPGHEAPFIMHKEEEVQANKEKPSPYSVQRPTFYKPVFSEEYKTVLGGNKTARVELGSEEEKPRSSEVYKTPSQGPRVVHYSEFRTEVSPFENQNKNQLPAQPSPKESVLPATPPAKPTEVHPNNIIDLKDLPLK</sequence>
<comment type="caution">
    <text evidence="2">The sequence shown here is derived from an EMBL/GenBank/DDBJ whole genome shotgun (WGS) entry which is preliminary data.</text>
</comment>
<feature type="region of interest" description="Disordered" evidence="1">
    <location>
        <begin position="200"/>
        <end position="225"/>
    </location>
</feature>
<feature type="compositionally biased region" description="Polar residues" evidence="1">
    <location>
        <begin position="96"/>
        <end position="107"/>
    </location>
</feature>
<evidence type="ECO:0000256" key="1">
    <source>
        <dbReference type="SAM" id="MobiDB-lite"/>
    </source>
</evidence>
<organism evidence="2 3">
    <name type="scientific">Candidatus Colwellbacteria bacterium RIFCSPLOWO2_12_FULL_43_11</name>
    <dbReference type="NCBI Taxonomy" id="1797693"/>
    <lineage>
        <taxon>Bacteria</taxon>
        <taxon>Candidatus Colwelliibacteriota</taxon>
    </lineage>
</organism>
<evidence type="ECO:0000313" key="3">
    <source>
        <dbReference type="Proteomes" id="UP000176571"/>
    </source>
</evidence>
<dbReference type="AlphaFoldDB" id="A0A1G1Z8J3"/>
<dbReference type="EMBL" id="MHJB01000034">
    <property type="protein sequence ID" value="OGY60948.1"/>
    <property type="molecule type" value="Genomic_DNA"/>
</dbReference>
<evidence type="ECO:0000313" key="2">
    <source>
        <dbReference type="EMBL" id="OGY60948.1"/>
    </source>
</evidence>
<protein>
    <submittedName>
        <fullName evidence="2">Uncharacterized protein</fullName>
    </submittedName>
</protein>
<feature type="region of interest" description="Disordered" evidence="1">
    <location>
        <begin position="276"/>
        <end position="365"/>
    </location>
</feature>